<keyword evidence="6 14" id="KW-0808">Transferase</keyword>
<keyword evidence="8 14" id="KW-0418">Kinase</keyword>
<evidence type="ECO:0000256" key="7">
    <source>
        <dbReference type="ARBA" id="ARBA00022741"/>
    </source>
</evidence>
<sequence>MIVKSLSFSQKFAEKHLIYLGFKGNLLKIDGKRIRMKVIKFGGSSLATAQQVEKVVRIIEADTERRFVVVSAPGKRTPEDTKVTDLLIAVYQARLAEQPIDNIVEKIYQRYVEIAAPYQVEPIILADILNELTNLNHLAIEDNPYFLDTILATGENCNAQLIASVLRAQGMAARYINPQELGIIVTPEPQNAQMITKYYQTIHQWAHSEEILVIPGFFGYTEDGNICTFSRGGSDVTGAIVARGVKASLYENFTDVNGIYAAHPGYVHEPETITEITYREMRELAYAGFSVFHEEALMPSFKANIPVVIKNTNNPSHPGTLITTKRTNLEKPVVGIASDEGFSMIYLSKYLMNREVGFTLRILEIFRDFNLNYEHIPSGIDDLSIILRSNQLTAELQEELLRKIAYEIDPDELRITHDLSLVVVVGEGMKHRVGSMAESTAALARKNINIEMINQGSSEVSIMFGIHKEREVDAIRNLYYTFFD</sequence>
<feature type="domain" description="ACT" evidence="16">
    <location>
        <begin position="424"/>
        <end position="484"/>
    </location>
</feature>
<dbReference type="PROSITE" id="PS00324">
    <property type="entry name" value="ASPARTOKINASE"/>
    <property type="match status" value="1"/>
</dbReference>
<evidence type="ECO:0000256" key="4">
    <source>
        <dbReference type="ARBA" id="ARBA00005139"/>
    </source>
</evidence>
<dbReference type="Gene3D" id="3.30.2130.10">
    <property type="entry name" value="VC0802-like"/>
    <property type="match status" value="1"/>
</dbReference>
<dbReference type="InterPro" id="IPR042199">
    <property type="entry name" value="AsparK_Bifunc_asparK/hSer_DH"/>
</dbReference>
<evidence type="ECO:0000256" key="2">
    <source>
        <dbReference type="ARBA" id="ARBA00004766"/>
    </source>
</evidence>
<proteinExistence type="inferred from homology"/>
<feature type="binding site" evidence="13">
    <location>
        <position position="84"/>
    </location>
    <ligand>
        <name>substrate</name>
    </ligand>
</feature>
<dbReference type="CDD" id="cd04911">
    <property type="entry name" value="ACT_AKiii-YclM-BS_1"/>
    <property type="match status" value="1"/>
</dbReference>
<evidence type="ECO:0000256" key="1">
    <source>
        <dbReference type="ARBA" id="ARBA00003121"/>
    </source>
</evidence>
<dbReference type="PANTHER" id="PTHR21499">
    <property type="entry name" value="ASPARTATE KINASE"/>
    <property type="match status" value="1"/>
</dbReference>
<keyword evidence="15" id="KW-0028">Amino-acid biosynthesis</keyword>
<dbReference type="FunFam" id="3.30.2130.10:FF:000001">
    <property type="entry name" value="Bifunctional aspartokinase/homoserine dehydrogenase"/>
    <property type="match status" value="1"/>
</dbReference>
<feature type="binding site" evidence="13">
    <location>
        <begin position="40"/>
        <end position="43"/>
    </location>
    <ligand>
        <name>ATP</name>
        <dbReference type="ChEBI" id="CHEBI:30616"/>
    </ligand>
</feature>
<evidence type="ECO:0000256" key="9">
    <source>
        <dbReference type="ARBA" id="ARBA00022840"/>
    </source>
</evidence>
<comment type="catalytic activity">
    <reaction evidence="12 14">
        <text>L-aspartate + ATP = 4-phospho-L-aspartate + ADP</text>
        <dbReference type="Rhea" id="RHEA:23776"/>
        <dbReference type="ChEBI" id="CHEBI:29991"/>
        <dbReference type="ChEBI" id="CHEBI:30616"/>
        <dbReference type="ChEBI" id="CHEBI:57535"/>
        <dbReference type="ChEBI" id="CHEBI:456216"/>
        <dbReference type="EC" id="2.7.2.4"/>
    </reaction>
</comment>
<evidence type="ECO:0000256" key="6">
    <source>
        <dbReference type="ARBA" id="ARBA00022679"/>
    </source>
</evidence>
<dbReference type="EMBL" id="JXKD01000003">
    <property type="protein sequence ID" value="OJG11584.1"/>
    <property type="molecule type" value="Genomic_DNA"/>
</dbReference>
<dbReference type="NCBIfam" id="TIGR00657">
    <property type="entry name" value="asp_kinases"/>
    <property type="match status" value="1"/>
</dbReference>
<comment type="pathway">
    <text evidence="3 15">Amino-acid biosynthesis; L-methionine biosynthesis via de novo pathway; L-homoserine from L-aspartate: step 1/3.</text>
</comment>
<accession>A0A1L8QVV0</accession>
<comment type="function">
    <text evidence="1">Catalyzes the phosphorylation of the beta-carboxyl group of aspartic acid with ATP to yield 4-phospho-L-aspartate, which is involved in the branched biosynthetic pathway leading to the biosynthesis of amino acids threonine, isoleucine and methionine.</text>
</comment>
<dbReference type="GO" id="GO:0019877">
    <property type="term" value="P:diaminopimelate biosynthetic process"/>
    <property type="evidence" value="ECO:0007669"/>
    <property type="project" value="UniProtKB-KW"/>
</dbReference>
<feature type="binding site" evidence="13">
    <location>
        <position position="260"/>
    </location>
    <ligand>
        <name>ATP</name>
        <dbReference type="ChEBI" id="CHEBI:30616"/>
    </ligand>
</feature>
<evidence type="ECO:0000259" key="16">
    <source>
        <dbReference type="PROSITE" id="PS51671"/>
    </source>
</evidence>
<evidence type="ECO:0000256" key="13">
    <source>
        <dbReference type="PIRSR" id="PIRSR000726-1"/>
    </source>
</evidence>
<comment type="pathway">
    <text evidence="2 15">Amino-acid biosynthesis; L-lysine biosynthesis via DAP pathway; (S)-tetrahydrodipicolinate from L-aspartate: step 1/4.</text>
</comment>
<dbReference type="Gene3D" id="1.20.120.1320">
    <property type="entry name" value="Aspartokinase, catalytic domain"/>
    <property type="match status" value="1"/>
</dbReference>
<dbReference type="GO" id="GO:0009090">
    <property type="term" value="P:homoserine biosynthetic process"/>
    <property type="evidence" value="ECO:0007669"/>
    <property type="project" value="TreeGrafter"/>
</dbReference>
<dbReference type="AlphaFoldDB" id="A0A1L8QVV0"/>
<name>A0A1L8QVV0_9ENTE</name>
<dbReference type="InterPro" id="IPR045865">
    <property type="entry name" value="ACT-like_dom_sf"/>
</dbReference>
<evidence type="ECO:0000256" key="15">
    <source>
        <dbReference type="RuleBase" id="RU004249"/>
    </source>
</evidence>
<evidence type="ECO:0000256" key="3">
    <source>
        <dbReference type="ARBA" id="ARBA00004986"/>
    </source>
</evidence>
<dbReference type="GO" id="GO:0009089">
    <property type="term" value="P:lysine biosynthetic process via diaminopimelate"/>
    <property type="evidence" value="ECO:0007669"/>
    <property type="project" value="UniProtKB-UniPathway"/>
</dbReference>
<comment type="similarity">
    <text evidence="5 14">Belongs to the aspartokinase family.</text>
</comment>
<dbReference type="CDD" id="cd04245">
    <property type="entry name" value="AAK_AKiii-YclM-BS"/>
    <property type="match status" value="1"/>
</dbReference>
<dbReference type="InterPro" id="IPR018042">
    <property type="entry name" value="Aspartate_kinase_CS"/>
</dbReference>
<dbReference type="FunFam" id="3.40.1160.10:FF:000027">
    <property type="entry name" value="Aspartokinase"/>
    <property type="match status" value="1"/>
</dbReference>
<keyword evidence="10" id="KW-0220">Diaminopimelate biosynthesis</keyword>
<dbReference type="PIRSF" id="PIRSF000726">
    <property type="entry name" value="Asp_kin"/>
    <property type="match status" value="1"/>
</dbReference>
<dbReference type="GO" id="GO:0005829">
    <property type="term" value="C:cytosol"/>
    <property type="evidence" value="ECO:0007669"/>
    <property type="project" value="TreeGrafter"/>
</dbReference>
<feature type="binding site" evidence="13">
    <location>
        <position position="155"/>
    </location>
    <ligand>
        <name>substrate</name>
    </ligand>
</feature>
<dbReference type="InterPro" id="IPR001048">
    <property type="entry name" value="Asp/Glu/Uridylate_kinase"/>
</dbReference>
<dbReference type="UniPathway" id="UPA00051">
    <property type="reaction ID" value="UER00462"/>
</dbReference>
<keyword evidence="18" id="KW-1185">Reference proteome</keyword>
<dbReference type="GO" id="GO:0004072">
    <property type="term" value="F:aspartate kinase activity"/>
    <property type="evidence" value="ECO:0007669"/>
    <property type="project" value="UniProtKB-EC"/>
</dbReference>
<feature type="binding site" evidence="13">
    <location>
        <begin position="254"/>
        <end position="255"/>
    </location>
    <ligand>
        <name>ATP</name>
        <dbReference type="ChEBI" id="CHEBI:30616"/>
    </ligand>
</feature>
<reference evidence="17 18" key="1">
    <citation type="submission" date="2014-12" db="EMBL/GenBank/DDBJ databases">
        <title>Draft genome sequences of 29 type strains of Enterococci.</title>
        <authorList>
            <person name="Zhong Z."/>
            <person name="Sun Z."/>
            <person name="Liu W."/>
            <person name="Zhang W."/>
            <person name="Zhang H."/>
        </authorList>
    </citation>
    <scope>NUCLEOTIDE SEQUENCE [LARGE SCALE GENOMIC DNA]</scope>
    <source>
        <strain evidence="17 18">DSM 17690</strain>
    </source>
</reference>
<comment type="caution">
    <text evidence="17">The sequence shown here is derived from an EMBL/GenBank/DDBJ whole genome shotgun (WGS) entry which is preliminary data.</text>
</comment>
<dbReference type="Pfam" id="PF00696">
    <property type="entry name" value="AA_kinase"/>
    <property type="match status" value="1"/>
</dbReference>
<dbReference type="CDD" id="cd04916">
    <property type="entry name" value="ACT_AKiii-YclM-BS_2"/>
    <property type="match status" value="1"/>
</dbReference>
<dbReference type="Pfam" id="PF22468">
    <property type="entry name" value="ACT_9"/>
    <property type="match status" value="1"/>
</dbReference>
<keyword evidence="9 13" id="KW-0067">ATP-binding</keyword>
<dbReference type="GO" id="GO:0009088">
    <property type="term" value="P:threonine biosynthetic process"/>
    <property type="evidence" value="ECO:0007669"/>
    <property type="project" value="UniProtKB-UniPathway"/>
</dbReference>
<evidence type="ECO:0000256" key="5">
    <source>
        <dbReference type="ARBA" id="ARBA00010122"/>
    </source>
</evidence>
<evidence type="ECO:0000256" key="12">
    <source>
        <dbReference type="ARBA" id="ARBA00047872"/>
    </source>
</evidence>
<dbReference type="EC" id="2.7.2.4" evidence="14"/>
<protein>
    <recommendedName>
        <fullName evidence="14">Aspartokinase</fullName>
        <ecNumber evidence="14">2.7.2.4</ecNumber>
    </recommendedName>
</protein>
<dbReference type="InterPro" id="IPR036393">
    <property type="entry name" value="AceGlu_kinase-like_sf"/>
</dbReference>
<dbReference type="InterPro" id="IPR035804">
    <property type="entry name" value="AKIII_YclM_N"/>
</dbReference>
<dbReference type="UniPathway" id="UPA00050">
    <property type="reaction ID" value="UER00461"/>
</dbReference>
<dbReference type="PANTHER" id="PTHR21499:SF67">
    <property type="entry name" value="ASPARTOKINASE 3"/>
    <property type="match status" value="1"/>
</dbReference>
<dbReference type="STRING" id="328396.RU93_GL001579"/>
<dbReference type="NCBIfam" id="NF006540">
    <property type="entry name" value="PRK09034.1"/>
    <property type="match status" value="1"/>
</dbReference>
<evidence type="ECO:0000256" key="11">
    <source>
        <dbReference type="ARBA" id="ARBA00023154"/>
    </source>
</evidence>
<evidence type="ECO:0000256" key="8">
    <source>
        <dbReference type="ARBA" id="ARBA00022777"/>
    </source>
</evidence>
<gene>
    <name evidence="17" type="ORF">RU93_GL001579</name>
</gene>
<evidence type="ECO:0000256" key="10">
    <source>
        <dbReference type="ARBA" id="ARBA00022915"/>
    </source>
</evidence>
<dbReference type="GO" id="GO:0005524">
    <property type="term" value="F:ATP binding"/>
    <property type="evidence" value="ECO:0007669"/>
    <property type="project" value="UniProtKB-KW"/>
</dbReference>
<evidence type="ECO:0000256" key="14">
    <source>
        <dbReference type="RuleBase" id="RU003448"/>
    </source>
</evidence>
<dbReference type="InterPro" id="IPR005260">
    <property type="entry name" value="Asp_kin_monofn"/>
</dbReference>
<dbReference type="SUPFAM" id="SSF53633">
    <property type="entry name" value="Carbamate kinase-like"/>
    <property type="match status" value="1"/>
</dbReference>
<dbReference type="InterPro" id="IPR002912">
    <property type="entry name" value="ACT_dom"/>
</dbReference>
<keyword evidence="11" id="KW-0457">Lysine biosynthesis</keyword>
<dbReference type="Proteomes" id="UP000182149">
    <property type="component" value="Unassembled WGS sequence"/>
</dbReference>
<evidence type="ECO:0000313" key="17">
    <source>
        <dbReference type="EMBL" id="OJG11584.1"/>
    </source>
</evidence>
<dbReference type="Gene3D" id="3.40.1160.10">
    <property type="entry name" value="Acetylglutamate kinase-like"/>
    <property type="match status" value="1"/>
</dbReference>
<keyword evidence="7 13" id="KW-0547">Nucleotide-binding</keyword>
<evidence type="ECO:0000313" key="18">
    <source>
        <dbReference type="Proteomes" id="UP000182149"/>
    </source>
</evidence>
<comment type="pathway">
    <text evidence="4 15">Amino-acid biosynthesis; L-threonine biosynthesis; L-threonine from L-aspartate: step 1/5.</text>
</comment>
<dbReference type="UniPathway" id="UPA00034">
    <property type="reaction ID" value="UER00015"/>
</dbReference>
<dbReference type="PROSITE" id="PS51671">
    <property type="entry name" value="ACT"/>
    <property type="match status" value="1"/>
</dbReference>
<dbReference type="InterPro" id="IPR054352">
    <property type="entry name" value="ACT_Aspartokinase"/>
</dbReference>
<organism evidence="17 18">
    <name type="scientific">Enterococcus aquimarinus</name>
    <dbReference type="NCBI Taxonomy" id="328396"/>
    <lineage>
        <taxon>Bacteria</taxon>
        <taxon>Bacillati</taxon>
        <taxon>Bacillota</taxon>
        <taxon>Bacilli</taxon>
        <taxon>Lactobacillales</taxon>
        <taxon>Enterococcaceae</taxon>
        <taxon>Enterococcus</taxon>
    </lineage>
</organism>
<dbReference type="InterPro" id="IPR001341">
    <property type="entry name" value="Asp_kinase"/>
</dbReference>
<dbReference type="SUPFAM" id="SSF55021">
    <property type="entry name" value="ACT-like"/>
    <property type="match status" value="2"/>
</dbReference>